<organism evidence="1">
    <name type="scientific">Timema bartmani</name>
    <dbReference type="NCBI Taxonomy" id="61472"/>
    <lineage>
        <taxon>Eukaryota</taxon>
        <taxon>Metazoa</taxon>
        <taxon>Ecdysozoa</taxon>
        <taxon>Arthropoda</taxon>
        <taxon>Hexapoda</taxon>
        <taxon>Insecta</taxon>
        <taxon>Pterygota</taxon>
        <taxon>Neoptera</taxon>
        <taxon>Polyneoptera</taxon>
        <taxon>Phasmatodea</taxon>
        <taxon>Timematodea</taxon>
        <taxon>Timematoidea</taxon>
        <taxon>Timematidae</taxon>
        <taxon>Timema</taxon>
    </lineage>
</organism>
<proteinExistence type="predicted"/>
<sequence>MIWRWIIKMSRGFLVVVCTMCLLGTTLSKSRDKRYVLVYPDPGSKTQLILGFGIPISFDFYSLTLGTVIKIVGNLPTNASYITQPYVVSQKREIQTPSRWDIYSVVEQTIERFGFDGKGCLLRTICEAAKSPFNMKGLLLSDLLHIFLTPSVSDERWLHVVHGEYFSAESLGSRPETDCHVLYPECPASLLDAISTLFQSFNLLVLLFIANSFETSSDHEESLNLLTLDASTVTESRQRRYLVFPTSSSLIELGLSFSIPITIENESLTLASILWYLYYLPYNATQYTQPYLTYSKRDLHSPPTRWNMYSLVEHTIDRLGIDGRACLLRMICETSQDPVQKENGILGEMLHVFFTPSSTEEDSDRATDREYRAAEIQGYQPDTDCEIFYPECPHSLLDLVSEILIILFSISHLFVTSLAIISSSRNSKLINPNNFSTTESRQKRYLVFPTSSTIAELVLGFGIPINIDKESLSLGVVYYYVYSVPYNSTQYTQPYLTYAKRDIHNLPTRWNMYMLLEQSLGRPSSTDEDSDLATDREYRAAEIQGYQPDTDCEIFYPECPHSLLDLVSEFA</sequence>
<dbReference type="SMART" id="SM00718">
    <property type="entry name" value="DM4_12"/>
    <property type="match status" value="2"/>
</dbReference>
<evidence type="ECO:0000313" key="1">
    <source>
        <dbReference type="EMBL" id="CAD7443232.1"/>
    </source>
</evidence>
<protein>
    <submittedName>
        <fullName evidence="1">Uncharacterized protein</fullName>
    </submittedName>
</protein>
<dbReference type="InterPro" id="IPR006631">
    <property type="entry name" value="DM4_12"/>
</dbReference>
<dbReference type="PANTHER" id="PTHR21398:SF21">
    <property type="entry name" value="AGAP004005-PA"/>
    <property type="match status" value="1"/>
</dbReference>
<dbReference type="PANTHER" id="PTHR21398">
    <property type="entry name" value="AGAP007094-PA"/>
    <property type="match status" value="1"/>
</dbReference>
<dbReference type="AlphaFoldDB" id="A0A7R9EZC4"/>
<reference evidence="1" key="1">
    <citation type="submission" date="2020-11" db="EMBL/GenBank/DDBJ databases">
        <authorList>
            <person name="Tran Van P."/>
        </authorList>
    </citation>
    <scope>NUCLEOTIDE SEQUENCE</scope>
</reference>
<accession>A0A7R9EZC4</accession>
<gene>
    <name evidence="1" type="ORF">TBIB3V08_LOCUS5642</name>
</gene>
<dbReference type="EMBL" id="OD566038">
    <property type="protein sequence ID" value="CAD7443232.1"/>
    <property type="molecule type" value="Genomic_DNA"/>
</dbReference>
<name>A0A7R9EZC4_9NEOP</name>
<dbReference type="Pfam" id="PF07841">
    <property type="entry name" value="DM4_12"/>
    <property type="match status" value="2"/>
</dbReference>